<proteinExistence type="predicted"/>
<sequence length="109" mass="10938">MLAFVALVWVFSVTVVSAGAVRVARHRAYGAADLAALAAASRAAEGSAVACRRAAVVAEGVGGRLSSCVVRGAVADVEVLVAVRLPAPVGRVRFVSRARAGPQALNGVS</sequence>
<feature type="domain" description="Putative Flp pilus-assembly TadG-like N-terminal" evidence="1">
    <location>
        <begin position="2"/>
        <end position="41"/>
    </location>
</feature>
<dbReference type="EMBL" id="FNVO01000009">
    <property type="protein sequence ID" value="SEG71454.1"/>
    <property type="molecule type" value="Genomic_DNA"/>
</dbReference>
<dbReference type="InterPro" id="IPR028087">
    <property type="entry name" value="Tad_N"/>
</dbReference>
<dbReference type="Proteomes" id="UP000236723">
    <property type="component" value="Unassembled WGS sequence"/>
</dbReference>
<dbReference type="NCBIfam" id="TIGR03816">
    <property type="entry name" value="tadE_like_DECH"/>
    <property type="match status" value="1"/>
</dbReference>
<name>A0A1H6CES1_9ACTN</name>
<dbReference type="Pfam" id="PF13400">
    <property type="entry name" value="Tad"/>
    <property type="match status" value="1"/>
</dbReference>
<keyword evidence="2" id="KW-0378">Hydrolase</keyword>
<evidence type="ECO:0000313" key="2">
    <source>
        <dbReference type="EMBL" id="SEG71454.1"/>
    </source>
</evidence>
<gene>
    <name evidence="2" type="ORF">SAMN04489712_109272</name>
</gene>
<keyword evidence="2" id="KW-0347">Helicase</keyword>
<dbReference type="AlphaFoldDB" id="A0A1H6CES1"/>
<reference evidence="3" key="1">
    <citation type="submission" date="2016-10" db="EMBL/GenBank/DDBJ databases">
        <authorList>
            <person name="Varghese N."/>
            <person name="Submissions S."/>
        </authorList>
    </citation>
    <scope>NUCLEOTIDE SEQUENCE [LARGE SCALE GENOMIC DNA]</scope>
    <source>
        <strain evidence="3">DSM 43163</strain>
    </source>
</reference>
<dbReference type="GO" id="GO:0004386">
    <property type="term" value="F:helicase activity"/>
    <property type="evidence" value="ECO:0007669"/>
    <property type="project" value="UniProtKB-KW"/>
</dbReference>
<keyword evidence="2" id="KW-0067">ATP-binding</keyword>
<protein>
    <submittedName>
        <fullName evidence="2">Helicase/secretion neighborhood TadE-like protein</fullName>
    </submittedName>
</protein>
<organism evidence="2 3">
    <name type="scientific">Thermomonospora echinospora</name>
    <dbReference type="NCBI Taxonomy" id="1992"/>
    <lineage>
        <taxon>Bacteria</taxon>
        <taxon>Bacillati</taxon>
        <taxon>Actinomycetota</taxon>
        <taxon>Actinomycetes</taxon>
        <taxon>Streptosporangiales</taxon>
        <taxon>Thermomonosporaceae</taxon>
        <taxon>Thermomonospora</taxon>
    </lineage>
</organism>
<accession>A0A1H6CES1</accession>
<keyword evidence="3" id="KW-1185">Reference proteome</keyword>
<keyword evidence="2" id="KW-0547">Nucleotide-binding</keyword>
<dbReference type="InterPro" id="IPR021202">
    <property type="entry name" value="Rv3654c-like"/>
</dbReference>
<evidence type="ECO:0000259" key="1">
    <source>
        <dbReference type="Pfam" id="PF13400"/>
    </source>
</evidence>
<evidence type="ECO:0000313" key="3">
    <source>
        <dbReference type="Proteomes" id="UP000236723"/>
    </source>
</evidence>